<dbReference type="EMBL" id="JARJFB010000135">
    <property type="protein sequence ID" value="MEA0971426.1"/>
    <property type="molecule type" value="Genomic_DNA"/>
</dbReference>
<dbReference type="InterPro" id="IPR002110">
    <property type="entry name" value="Ankyrin_rpt"/>
</dbReference>
<protein>
    <submittedName>
        <fullName evidence="2">Ankyrin repeat-containing protein</fullName>
    </submittedName>
</protein>
<dbReference type="SMART" id="SM00248">
    <property type="entry name" value="ANK"/>
    <property type="match status" value="9"/>
</dbReference>
<keyword evidence="1" id="KW-0040">ANK repeat</keyword>
<evidence type="ECO:0000256" key="1">
    <source>
        <dbReference type="PROSITE-ProRule" id="PRU00023"/>
    </source>
</evidence>
<dbReference type="InterPro" id="IPR036770">
    <property type="entry name" value="Ankyrin_rpt-contain_sf"/>
</dbReference>
<evidence type="ECO:0000313" key="3">
    <source>
        <dbReference type="Proteomes" id="UP001291687"/>
    </source>
</evidence>
<dbReference type="PANTHER" id="PTHR46224">
    <property type="entry name" value="ANKYRIN REPEAT FAMILY PROTEIN"/>
    <property type="match status" value="1"/>
</dbReference>
<dbReference type="Proteomes" id="UP001291687">
    <property type="component" value="Unassembled WGS sequence"/>
</dbReference>
<dbReference type="Pfam" id="PF12796">
    <property type="entry name" value="Ank_2"/>
    <property type="match status" value="1"/>
</dbReference>
<dbReference type="SUPFAM" id="SSF48403">
    <property type="entry name" value="Ankyrin repeat"/>
    <property type="match status" value="1"/>
</dbReference>
<reference evidence="2 3" key="1">
    <citation type="submission" date="2023-03" db="EMBL/GenBank/DDBJ databases">
        <title>Host association and intracellularity evolved multiple times independently in the Rickettsiales.</title>
        <authorList>
            <person name="Castelli M."/>
            <person name="Nardi T."/>
            <person name="Gammuto L."/>
            <person name="Bellinzona G."/>
            <person name="Sabaneyeva E."/>
            <person name="Potekhin A."/>
            <person name="Serra V."/>
            <person name="Petroni G."/>
            <person name="Sassera D."/>
        </authorList>
    </citation>
    <scope>NUCLEOTIDE SEQUENCE [LARGE SCALE GENOMIC DNA]</scope>
    <source>
        <strain evidence="2 3">Sr 2-6</strain>
    </source>
</reference>
<dbReference type="InterPro" id="IPR051616">
    <property type="entry name" value="Cul2-RING_E3_ligase_SR"/>
</dbReference>
<comment type="caution">
    <text evidence="2">The sequence shown here is derived from an EMBL/GenBank/DDBJ whole genome shotgun (WGS) entry which is preliminary data.</text>
</comment>
<evidence type="ECO:0000313" key="2">
    <source>
        <dbReference type="EMBL" id="MEA0971426.1"/>
    </source>
</evidence>
<dbReference type="PROSITE" id="PS50297">
    <property type="entry name" value="ANK_REP_REGION"/>
    <property type="match status" value="1"/>
</dbReference>
<gene>
    <name evidence="2" type="ORF">Megvenef_01404</name>
</gene>
<name>A0ABU5NE55_9RICK</name>
<keyword evidence="3" id="KW-1185">Reference proteome</keyword>
<dbReference type="Gene3D" id="1.25.40.20">
    <property type="entry name" value="Ankyrin repeat-containing domain"/>
    <property type="match status" value="2"/>
</dbReference>
<sequence length="853" mass="96115">MDYKALQSNILTNINQNYILDIYTNKINLLRRNMKAKLDSKLFSQAIVDGNLERVKDLVLNQGYDINMIDERNQPMFTRAILSQKMDIINFFFEQNADINPTCTEAEYIFMTPLMACIRFVMNVNPEMEAVFSKLLEAGANPNPSNSIVCSSLTEAIENYNNPSITRSIVEKLITSYNANINYGEGDNRPIIAAITKGDLELVKFLVEKGADIQIDGDCEATITTAIKAGKPDIVKYLVYHSKGAFNVTKLFQTSINYHNTEITKILGSNLDEESIKKICAHEFISAITRGDLETVTYLVLAQGVDINMLDDRLTPMFSLAILSQNKDIINFFFEQKAHVNPLHEKVSMTPIEALAFLATKNTAIEILEYSFCQLLIHGAEVNPGNLAFLPLLLALEANNCTLVFKFIQMGVLKINGLEINIFRLTLPDIIKQLQVVDDIEFIQPMGTNRQYLDIVMQVYKKDRYEDKNKEQLNKFYEIMKTLFNDKNKIAKLKELGATDLDAAFISDDVNTIYQISNSNSETNIYNLAQKYRMADLSRDIHPDSKAMSIQIALNDASVSILNLQYNAFVTQSHESTNNLLVNIICDGKDTWDYNLANRSFKHIESSFSTTILLGNGSQYISSSEISTIFNHDRMSILKGQNLEFALVIVGSHDSKELKAFSSVFKAITTKLAKSTVVFIDSCYSGQYHEEYVPETGVFLISASTNNETSCGADNFSRFSKYFSNQPNLLGILKYCVESYTKSTPCFSGQIGKKVFKAVPIKNVLQELDSNCLSDDLEANEVIQVVQNKAPDKTLELWSTISTNWSTQTHITESEAWGYAPSHYLNYSDEIVHIGDNKYDNYADSDNCICIII</sequence>
<feature type="repeat" description="ANK" evidence="1">
    <location>
        <begin position="186"/>
        <end position="218"/>
    </location>
</feature>
<dbReference type="PROSITE" id="PS50088">
    <property type="entry name" value="ANK_REPEAT"/>
    <property type="match status" value="1"/>
</dbReference>
<organism evidence="2 3">
    <name type="scientific">Candidatus Megaera venefica</name>
    <dbReference type="NCBI Taxonomy" id="2055910"/>
    <lineage>
        <taxon>Bacteria</taxon>
        <taxon>Pseudomonadati</taxon>
        <taxon>Pseudomonadota</taxon>
        <taxon>Alphaproteobacteria</taxon>
        <taxon>Rickettsiales</taxon>
        <taxon>Rickettsiaceae</taxon>
        <taxon>Candidatus Megaera</taxon>
    </lineage>
</organism>
<dbReference type="PANTHER" id="PTHR46224:SF64">
    <property type="entry name" value="IQ MOTIF AND ANKYRIN REPEAT DOMAIN-CONTAINING PROTEIN 1"/>
    <property type="match status" value="1"/>
</dbReference>
<proteinExistence type="predicted"/>
<accession>A0ABU5NE55</accession>